<dbReference type="EMBL" id="JAUYVH010000001">
    <property type="protein sequence ID" value="MDQ9168817.1"/>
    <property type="molecule type" value="Genomic_DNA"/>
</dbReference>
<feature type="domain" description="Tyr recombinase" evidence="5">
    <location>
        <begin position="158"/>
        <end position="327"/>
    </location>
</feature>
<sequence length="327" mass="37236">MAQIRRRGPSQYQARVRIKGYPEVSKTFPTRQDAVAWASVRERKVLQGLSQAMQLADALTLNEALERYRQEVTPSKKGHAQETVRVRRWQKHALAGLPLSQLRGADLAEYRDDRAQEGVGANTIRLELALISHLYEVARKDWGLETLNNPVKVMRKPKLPRGRDRRLLPGEEEKLLSFCRTSANTVLETVIVLALETAMRRGEIVGLVWENINLDTRLVYLNDTKNGESRVVPLSRRAHALLNLLERDRGRLINLHPDNVTQAFIHACKACAIQGLRLHDLRHEATSRLFEKGFNMMEVATITGHKSLSMLKRYTHLKPADLLSRLG</sequence>
<evidence type="ECO:0000313" key="7">
    <source>
        <dbReference type="EMBL" id="MDQ9168817.1"/>
    </source>
</evidence>
<dbReference type="Pfam" id="PF00589">
    <property type="entry name" value="Phage_integrase"/>
    <property type="match status" value="1"/>
</dbReference>
<evidence type="ECO:0000256" key="2">
    <source>
        <dbReference type="ARBA" id="ARBA00023125"/>
    </source>
</evidence>
<protein>
    <submittedName>
        <fullName evidence="7">Site-specific integrase</fullName>
    </submittedName>
</protein>
<dbReference type="InterPro" id="IPR044068">
    <property type="entry name" value="CB"/>
</dbReference>
<name>A0ABU1BII4_9BURK</name>
<dbReference type="SUPFAM" id="SSF56349">
    <property type="entry name" value="DNA breaking-rejoining enzymes"/>
    <property type="match status" value="1"/>
</dbReference>
<organism evidence="7 8">
    <name type="scientific">Keguizhuia sedimenti</name>
    <dbReference type="NCBI Taxonomy" id="3064264"/>
    <lineage>
        <taxon>Bacteria</taxon>
        <taxon>Pseudomonadati</taxon>
        <taxon>Pseudomonadota</taxon>
        <taxon>Betaproteobacteria</taxon>
        <taxon>Burkholderiales</taxon>
        <taxon>Oxalobacteraceae</taxon>
        <taxon>Keguizhuia</taxon>
    </lineage>
</organism>
<evidence type="ECO:0000259" key="5">
    <source>
        <dbReference type="PROSITE" id="PS51898"/>
    </source>
</evidence>
<gene>
    <name evidence="7" type="ORF">Q8A64_00165</name>
</gene>
<dbReference type="PROSITE" id="PS51898">
    <property type="entry name" value="TYR_RECOMBINASE"/>
    <property type="match status" value="1"/>
</dbReference>
<dbReference type="RefSeq" id="WP_338434657.1">
    <property type="nucleotide sequence ID" value="NZ_JAUYVH010000001.1"/>
</dbReference>
<evidence type="ECO:0000259" key="6">
    <source>
        <dbReference type="PROSITE" id="PS51900"/>
    </source>
</evidence>
<dbReference type="PANTHER" id="PTHR30349:SF94">
    <property type="entry name" value="INTEGRASE_RECOMBINASE HI_1414-RELATED"/>
    <property type="match status" value="1"/>
</dbReference>
<keyword evidence="1" id="KW-0229">DNA integration</keyword>
<feature type="domain" description="Core-binding (CB)" evidence="6">
    <location>
        <begin position="59"/>
        <end position="139"/>
    </location>
</feature>
<dbReference type="InterPro" id="IPR013762">
    <property type="entry name" value="Integrase-like_cat_sf"/>
</dbReference>
<dbReference type="PROSITE" id="PS51900">
    <property type="entry name" value="CB"/>
    <property type="match status" value="1"/>
</dbReference>
<reference evidence="7 8" key="1">
    <citation type="submission" date="2023-08" db="EMBL/GenBank/DDBJ databases">
        <title>Oxalobacteraceae gen .nov., isolated from river sludge outside the plant.</title>
        <authorList>
            <person name="Zhao S.Y."/>
        </authorList>
    </citation>
    <scope>NUCLEOTIDE SEQUENCE [LARGE SCALE GENOMIC DNA]</scope>
    <source>
        <strain evidence="7 8">R-40</strain>
    </source>
</reference>
<keyword evidence="3" id="KW-0233">DNA recombination</keyword>
<dbReference type="InterPro" id="IPR050090">
    <property type="entry name" value="Tyrosine_recombinase_XerCD"/>
</dbReference>
<keyword evidence="2 4" id="KW-0238">DNA-binding</keyword>
<evidence type="ECO:0000256" key="3">
    <source>
        <dbReference type="ARBA" id="ARBA00023172"/>
    </source>
</evidence>
<comment type="caution">
    <text evidence="7">The sequence shown here is derived from an EMBL/GenBank/DDBJ whole genome shotgun (WGS) entry which is preliminary data.</text>
</comment>
<dbReference type="Gene3D" id="1.10.150.130">
    <property type="match status" value="1"/>
</dbReference>
<evidence type="ECO:0000256" key="1">
    <source>
        <dbReference type="ARBA" id="ARBA00022908"/>
    </source>
</evidence>
<proteinExistence type="predicted"/>
<dbReference type="Gene3D" id="1.10.443.10">
    <property type="entry name" value="Intergrase catalytic core"/>
    <property type="match status" value="1"/>
</dbReference>
<dbReference type="InterPro" id="IPR011010">
    <property type="entry name" value="DNA_brk_join_enz"/>
</dbReference>
<dbReference type="CDD" id="cd00796">
    <property type="entry name" value="INT_Rci_Hp1_C"/>
    <property type="match status" value="1"/>
</dbReference>
<accession>A0ABU1BII4</accession>
<dbReference type="Proteomes" id="UP001225596">
    <property type="component" value="Unassembled WGS sequence"/>
</dbReference>
<evidence type="ECO:0000313" key="8">
    <source>
        <dbReference type="Proteomes" id="UP001225596"/>
    </source>
</evidence>
<keyword evidence="8" id="KW-1185">Reference proteome</keyword>
<dbReference type="InterPro" id="IPR010998">
    <property type="entry name" value="Integrase_recombinase_N"/>
</dbReference>
<evidence type="ECO:0000256" key="4">
    <source>
        <dbReference type="PROSITE-ProRule" id="PRU01248"/>
    </source>
</evidence>
<dbReference type="PANTHER" id="PTHR30349">
    <property type="entry name" value="PHAGE INTEGRASE-RELATED"/>
    <property type="match status" value="1"/>
</dbReference>
<dbReference type="InterPro" id="IPR002104">
    <property type="entry name" value="Integrase_catalytic"/>
</dbReference>